<dbReference type="KEGG" id="pco:PHACADRAFT_259526"/>
<dbReference type="GeneID" id="18917446"/>
<dbReference type="RefSeq" id="XP_007397973.1">
    <property type="nucleotide sequence ID" value="XM_007397911.1"/>
</dbReference>
<dbReference type="AlphaFoldDB" id="K5UTK1"/>
<gene>
    <name evidence="2" type="ORF">PHACADRAFT_259526</name>
</gene>
<dbReference type="SUPFAM" id="SSF48208">
    <property type="entry name" value="Six-hairpin glycosidases"/>
    <property type="match status" value="1"/>
</dbReference>
<dbReference type="OrthoDB" id="3534988at2759"/>
<dbReference type="STRING" id="650164.K5UTK1"/>
<dbReference type="GO" id="GO:0003824">
    <property type="term" value="F:catalytic activity"/>
    <property type="evidence" value="ECO:0007669"/>
    <property type="project" value="UniProtKB-ARBA"/>
</dbReference>
<keyword evidence="1" id="KW-0732">Signal</keyword>
<protein>
    <recommendedName>
        <fullName evidence="4">Glycoside hydrolase family 65 protein</fullName>
    </recommendedName>
</protein>
<evidence type="ECO:0000313" key="2">
    <source>
        <dbReference type="EMBL" id="EKM53281.1"/>
    </source>
</evidence>
<dbReference type="EMBL" id="JH930474">
    <property type="protein sequence ID" value="EKM53281.1"/>
    <property type="molecule type" value="Genomic_DNA"/>
</dbReference>
<dbReference type="GO" id="GO:0005975">
    <property type="term" value="P:carbohydrate metabolic process"/>
    <property type="evidence" value="ECO:0007669"/>
    <property type="project" value="InterPro"/>
</dbReference>
<evidence type="ECO:0000313" key="3">
    <source>
        <dbReference type="Proteomes" id="UP000008370"/>
    </source>
</evidence>
<dbReference type="InterPro" id="IPR008928">
    <property type="entry name" value="6-hairpin_glycosidase_sf"/>
</dbReference>
<evidence type="ECO:0008006" key="4">
    <source>
        <dbReference type="Google" id="ProtNLM"/>
    </source>
</evidence>
<organism evidence="2 3">
    <name type="scientific">Phanerochaete carnosa (strain HHB-10118-sp)</name>
    <name type="common">White-rot fungus</name>
    <name type="synonym">Peniophora carnosa</name>
    <dbReference type="NCBI Taxonomy" id="650164"/>
    <lineage>
        <taxon>Eukaryota</taxon>
        <taxon>Fungi</taxon>
        <taxon>Dikarya</taxon>
        <taxon>Basidiomycota</taxon>
        <taxon>Agaricomycotina</taxon>
        <taxon>Agaricomycetes</taxon>
        <taxon>Polyporales</taxon>
        <taxon>Phanerochaetaceae</taxon>
        <taxon>Phanerochaete</taxon>
    </lineage>
</organism>
<feature type="signal peptide" evidence="1">
    <location>
        <begin position="1"/>
        <end position="18"/>
    </location>
</feature>
<keyword evidence="3" id="KW-1185">Reference proteome</keyword>
<name>K5UTK1_PHACS</name>
<accession>K5UTK1</accession>
<sequence>MFLRLLAAFSTLLPLALGASRIDRHAMVSRYNPTRNASSSTTPMQVGNGHFAFGSDVTGLQTFLPFAIMSDWAWKNDSLPPGKTWADIYNYRGVEWDFHGRLVQYEFDGEPLVQQWLISNPNRVNLGRVGLLFLDDDGRALNVTESDLENVKQELDLWTGTMSSQFVFGGQLVAVTTVSAQASSTVGINIESSPLQAGKLGVYLDFPWNDGSSKFSAPFVGVFNMTSNHTTTLRVGDKLPNGVQAQISHTLVNSTFVTSVGGDHFTISRDTPAAHRYSIHPANASNSFSLSVSYSLPNDTSKAVVSYKSIGEESVQTWEQFWSESGFVDVYTGSSDPRADELQRRIILSRYLMRVNAAGDASPQESGLVNDGWYGKFHMEEVFWHLGHWAPWNNWDLLNRTLGMYHRFLETSIQRAQVQQGFSMGARWSKMTDPSGRSAPGEINELLIWQQPHPLVFAEYEYRMTKSQSTLEKWQNVINETANWMTAFAWLNESTGRYDLGPPMYVVAEDTSPNVTRNPAFELAYWKYGLGLAETWMQRLGFAVPSAWEHVKENLAPLPIEDGLYAVYEGIESNFWTDPTYINDHPALVGLHGWLPPIDGVNLTIAKLTADKVYTTWNISNCWGWDFPMLAMSAARNGETEQAMEWLLHPLYQFDDVGMPVGGVRVTTPYFPSSGSLLYAIAMMAEGWDGSTAQAPGFPKTGWNVRAEGISKTL</sequence>
<dbReference type="InterPro" id="IPR012341">
    <property type="entry name" value="6hp_glycosidase-like_sf"/>
</dbReference>
<dbReference type="Proteomes" id="UP000008370">
    <property type="component" value="Unassembled WGS sequence"/>
</dbReference>
<dbReference type="InParanoid" id="K5UTK1"/>
<proteinExistence type="predicted"/>
<reference evidence="2 3" key="1">
    <citation type="journal article" date="2012" name="BMC Genomics">
        <title>Comparative genomics of the white-rot fungi, Phanerochaete carnosa and P. chrysosporium, to elucidate the genetic basis of the distinct wood types they colonize.</title>
        <authorList>
            <person name="Suzuki H."/>
            <person name="MacDonald J."/>
            <person name="Syed K."/>
            <person name="Salamov A."/>
            <person name="Hori C."/>
            <person name="Aerts A."/>
            <person name="Henrissat B."/>
            <person name="Wiebenga A."/>
            <person name="vanKuyk P.A."/>
            <person name="Barry K."/>
            <person name="Lindquist E."/>
            <person name="LaButti K."/>
            <person name="Lapidus A."/>
            <person name="Lucas S."/>
            <person name="Coutinho P."/>
            <person name="Gong Y."/>
            <person name="Samejima M."/>
            <person name="Mahadevan R."/>
            <person name="Abou-Zaid M."/>
            <person name="de Vries R.P."/>
            <person name="Igarashi K."/>
            <person name="Yadav J.S."/>
            <person name="Grigoriev I.V."/>
            <person name="Master E.R."/>
        </authorList>
    </citation>
    <scope>NUCLEOTIDE SEQUENCE [LARGE SCALE GENOMIC DNA]</scope>
    <source>
        <strain evidence="2 3">HHB-10118-sp</strain>
    </source>
</reference>
<evidence type="ECO:0000256" key="1">
    <source>
        <dbReference type="SAM" id="SignalP"/>
    </source>
</evidence>
<dbReference type="HOGENOM" id="CLU_024197_0_0_1"/>
<dbReference type="Gene3D" id="1.50.10.10">
    <property type="match status" value="1"/>
</dbReference>
<feature type="chain" id="PRO_5003884219" description="Glycoside hydrolase family 65 protein" evidence="1">
    <location>
        <begin position="19"/>
        <end position="714"/>
    </location>
</feature>